<reference evidence="1" key="1">
    <citation type="submission" date="2022-11" db="EMBL/GenBank/DDBJ databases">
        <title>Complete genome sequence of Veillonella rogosae KCOM 3468 isolated from human Subgingival dental plaque of Chronic peridontitis Lesion.</title>
        <authorList>
            <person name="Park S.-N."/>
            <person name="Lim Y.K."/>
            <person name="Kook J.-K."/>
        </authorList>
    </citation>
    <scope>NUCLEOTIDE SEQUENCE</scope>
    <source>
        <strain evidence="1">KCOM 3468</strain>
    </source>
</reference>
<accession>A0AA46X382</accession>
<evidence type="ECO:0000313" key="2">
    <source>
        <dbReference type="Proteomes" id="UP001164244"/>
    </source>
</evidence>
<dbReference type="Proteomes" id="UP001164244">
    <property type="component" value="Chromosome"/>
</dbReference>
<dbReference type="EMBL" id="CP110418">
    <property type="protein sequence ID" value="UZG51155.1"/>
    <property type="molecule type" value="Genomic_DNA"/>
</dbReference>
<protein>
    <submittedName>
        <fullName evidence="1">Hemagglutinin repeat-containing protein</fullName>
    </submittedName>
</protein>
<gene>
    <name evidence="1" type="ORF">OKW85_00680</name>
</gene>
<name>A0AA46X382_9FIRM</name>
<evidence type="ECO:0000313" key="1">
    <source>
        <dbReference type="EMBL" id="UZG51155.1"/>
    </source>
</evidence>
<dbReference type="GO" id="GO:0003824">
    <property type="term" value="F:catalytic activity"/>
    <property type="evidence" value="ECO:0007669"/>
    <property type="project" value="UniProtKB-ARBA"/>
</dbReference>
<proteinExistence type="predicted"/>
<dbReference type="AlphaFoldDB" id="A0AA46X382"/>
<dbReference type="Pfam" id="PF13332">
    <property type="entry name" value="Fil_haemagg_2"/>
    <property type="match status" value="1"/>
</dbReference>
<organism evidence="1 2">
    <name type="scientific">Veillonella rogosae</name>
    <dbReference type="NCBI Taxonomy" id="423477"/>
    <lineage>
        <taxon>Bacteria</taxon>
        <taxon>Bacillati</taxon>
        <taxon>Bacillota</taxon>
        <taxon>Negativicutes</taxon>
        <taxon>Veillonellales</taxon>
        <taxon>Veillonellaceae</taxon>
        <taxon>Veillonella</taxon>
    </lineage>
</organism>
<dbReference type="InterPro" id="IPR025157">
    <property type="entry name" value="Hemagglutinin_rpt"/>
</dbReference>
<dbReference type="RefSeq" id="WP_265138308.1">
    <property type="nucleotide sequence ID" value="NZ_CP110418.1"/>
</dbReference>
<sequence>MLSGHMVCQNGDTYQETYVPTKLKSVELAQLKAKHDTNIIGSTVSGKKVEVDTDRDLHIQSLQDVDNF</sequence>
<dbReference type="KEGG" id="vrg:OKW85_00680"/>